<dbReference type="InterPro" id="IPR004842">
    <property type="entry name" value="SLC12A_fam"/>
</dbReference>
<keyword evidence="14" id="KW-1185">Reference proteome</keyword>
<comment type="similarity">
    <text evidence="2">Belongs to the GLTP family.</text>
</comment>
<evidence type="ECO:0000313" key="14">
    <source>
        <dbReference type="Proteomes" id="UP000719412"/>
    </source>
</evidence>
<evidence type="ECO:0000313" key="13">
    <source>
        <dbReference type="EMBL" id="KAH0810717.1"/>
    </source>
</evidence>
<dbReference type="GO" id="GO:0032691">
    <property type="term" value="P:negative regulation of interleukin-1 beta production"/>
    <property type="evidence" value="ECO:0007669"/>
    <property type="project" value="UniProtKB-ARBA"/>
</dbReference>
<evidence type="ECO:0000259" key="11">
    <source>
        <dbReference type="Pfam" id="PF03522"/>
    </source>
</evidence>
<feature type="transmembrane region" description="Helical" evidence="9">
    <location>
        <begin position="330"/>
        <end position="349"/>
    </location>
</feature>
<keyword evidence="8 9" id="KW-0472">Membrane</keyword>
<evidence type="ECO:0000256" key="4">
    <source>
        <dbReference type="ARBA" id="ARBA00019359"/>
    </source>
</evidence>
<comment type="caution">
    <text evidence="13">The sequence shown here is derived from an EMBL/GenBank/DDBJ whole genome shotgun (WGS) entry which is preliminary data.</text>
</comment>
<dbReference type="SUPFAM" id="SSF110004">
    <property type="entry name" value="Glycolipid transfer protein, GLTP"/>
    <property type="match status" value="1"/>
</dbReference>
<dbReference type="Pfam" id="PF00324">
    <property type="entry name" value="AA_permease"/>
    <property type="match status" value="1"/>
</dbReference>
<feature type="transmembrane region" description="Helical" evidence="9">
    <location>
        <begin position="106"/>
        <end position="127"/>
    </location>
</feature>
<feature type="transmembrane region" description="Helical" evidence="9">
    <location>
        <begin position="422"/>
        <end position="444"/>
    </location>
</feature>
<evidence type="ECO:0000256" key="1">
    <source>
        <dbReference type="ARBA" id="ARBA00004141"/>
    </source>
</evidence>
<dbReference type="PANTHER" id="PTHR11827:SF72">
    <property type="entry name" value="GH08340P"/>
    <property type="match status" value="1"/>
</dbReference>
<dbReference type="Pfam" id="PF03522">
    <property type="entry name" value="SLC12"/>
    <property type="match status" value="1"/>
</dbReference>
<reference evidence="13" key="1">
    <citation type="journal article" date="2020" name="J Insects Food Feed">
        <title>The yellow mealworm (Tenebrio molitor) genome: a resource for the emerging insects as food and feed industry.</title>
        <authorList>
            <person name="Eriksson T."/>
            <person name="Andere A."/>
            <person name="Kelstrup H."/>
            <person name="Emery V."/>
            <person name="Picard C."/>
        </authorList>
    </citation>
    <scope>NUCLEOTIDE SEQUENCE</scope>
    <source>
        <strain evidence="13">Stoneville</strain>
        <tissue evidence="13">Whole head</tissue>
    </source>
</reference>
<evidence type="ECO:0000256" key="5">
    <source>
        <dbReference type="ARBA" id="ARBA00022448"/>
    </source>
</evidence>
<dbReference type="GO" id="GO:0055075">
    <property type="term" value="P:potassium ion homeostasis"/>
    <property type="evidence" value="ECO:0007669"/>
    <property type="project" value="TreeGrafter"/>
</dbReference>
<dbReference type="GO" id="GO:0006884">
    <property type="term" value="P:cell volume homeostasis"/>
    <property type="evidence" value="ECO:0007669"/>
    <property type="project" value="TreeGrafter"/>
</dbReference>
<comment type="subcellular location">
    <subcellularLocation>
        <location evidence="1">Membrane</location>
        <topology evidence="1">Multi-pass membrane protein</topology>
    </subcellularLocation>
</comment>
<feature type="transmembrane region" description="Helical" evidence="9">
    <location>
        <begin position="503"/>
        <end position="522"/>
    </location>
</feature>
<gene>
    <name evidence="13" type="ORF">GEV33_012070</name>
</gene>
<feature type="domain" description="Glycolipid transfer protein" evidence="12">
    <location>
        <begin position="906"/>
        <end position="1052"/>
    </location>
</feature>
<name>A0A8J6HA98_TENMO</name>
<dbReference type="Gene3D" id="1.10.3520.10">
    <property type="entry name" value="Glycolipid transfer protein"/>
    <property type="match status" value="1"/>
</dbReference>
<evidence type="ECO:0000256" key="8">
    <source>
        <dbReference type="ARBA" id="ARBA00023136"/>
    </source>
</evidence>
<dbReference type="GO" id="GO:0015379">
    <property type="term" value="F:potassium:chloride symporter activity"/>
    <property type="evidence" value="ECO:0007669"/>
    <property type="project" value="TreeGrafter"/>
</dbReference>
<dbReference type="FunFam" id="1.20.1740.10:FF:000013">
    <property type="entry name" value="Solute carrier family 12 member"/>
    <property type="match status" value="1"/>
</dbReference>
<organism evidence="13 14">
    <name type="scientific">Tenebrio molitor</name>
    <name type="common">Yellow mealworm beetle</name>
    <dbReference type="NCBI Taxonomy" id="7067"/>
    <lineage>
        <taxon>Eukaryota</taxon>
        <taxon>Metazoa</taxon>
        <taxon>Ecdysozoa</taxon>
        <taxon>Arthropoda</taxon>
        <taxon>Hexapoda</taxon>
        <taxon>Insecta</taxon>
        <taxon>Pterygota</taxon>
        <taxon>Neoptera</taxon>
        <taxon>Endopterygota</taxon>
        <taxon>Coleoptera</taxon>
        <taxon>Polyphaga</taxon>
        <taxon>Cucujiformia</taxon>
        <taxon>Tenebrionidae</taxon>
        <taxon>Tenebrio</taxon>
    </lineage>
</organism>
<keyword evidence="6 9" id="KW-0812">Transmembrane</keyword>
<evidence type="ECO:0000256" key="3">
    <source>
        <dbReference type="ARBA" id="ARBA00010593"/>
    </source>
</evidence>
<dbReference type="InterPro" id="IPR036497">
    <property type="entry name" value="GLTP_sf"/>
</dbReference>
<feature type="transmembrane region" description="Helical" evidence="9">
    <location>
        <begin position="191"/>
        <end position="212"/>
    </location>
</feature>
<evidence type="ECO:0000256" key="7">
    <source>
        <dbReference type="ARBA" id="ARBA00022989"/>
    </source>
</evidence>
<dbReference type="Proteomes" id="UP000719412">
    <property type="component" value="Unassembled WGS sequence"/>
</dbReference>
<keyword evidence="5" id="KW-0813">Transport</keyword>
<dbReference type="Gene3D" id="1.20.1740.10">
    <property type="entry name" value="Amino acid/polyamine transporter I"/>
    <property type="match status" value="1"/>
</dbReference>
<dbReference type="GO" id="GO:0055064">
    <property type="term" value="P:chloride ion homeostasis"/>
    <property type="evidence" value="ECO:0007669"/>
    <property type="project" value="TreeGrafter"/>
</dbReference>
<dbReference type="AlphaFoldDB" id="A0A8J6HA98"/>
<sequence>MIAPEAGSTNNPDVADKTPLVGQTQSFFQKIGGILSRNQPQSSTDSGPGYVEFGSFSEQSETRTLGTFAGVFSPVTLSMFSALIFLRMGYIVGNAGLMVTLLQFMIAYLILIFTVSSICAVSTNGAVEGGGAYFMISRTLGPEFGGSIGTLFFLANIVSSALCIAGCVEGLVENFGPSGYLVKGLIPDGHWWQFLYCVSLNTLNLLVCLIGASMFAKTTVFILGVVCTCLGITFFSYFYQGHLEVPVPDSNTLIQNSTFRAFGNYTGLHVSTLASNLWPQYGKDYTADGELVNFASVFGVLFSGVTGIMAGANMSGELKNPGKSIPRGTLSAVGFTLIVYIAISLFTALTCTADLMQNNYLFMAGVSVFPASVAVGLLTATWSAALSNVIGGSRVLEALAKDNVFGALLSFIPKGTWKGNPVAAVLVSWVLVQLVLFIGSLNIIAQLNSVLFLLSYLATNLACLGLELASAPNFRPSFKYFTWYTALIGLLGTLIMMFVISPIYAACSILLCLLLVMFLHLFSPSKEAHWGSISQALIFHQVRKYLLLLDSRKDHVKFWRPQMLLLVNSPRSSCPLIDFINDLKKGGLYVLGHVVKGDPDYSGPDPTLDVQLHWLNLVDHLKVKAFVELTVAATVRDGLRHLARLSGMGAMKPNTVILGFLDGDPQQDFLQSSDSSYQNNDFGNDVFPLTAPSVLEPLEYVQMMGDVLKMNKNLCLCRNFSKLKKDTKRNWTKKYIDVWPINFLNPGESDAFDTTSLFMMQLACIVNMVPLWSRLKLRLCICDEAKQTCFSLNPNGQSHVEKLQFLLKKLRIAATPFPVPGWNNVIESHGNHMETYLKSVNNLILQQTSDTVVTFIYLPPPPNDDSAAEAYYQKLDIISRNLPPTIFVHGVVQDSFVAALHEDDDVELKSYLNSYEELNKFFTLMGTVFGFVSKDLKSKMDVLSEFLASDKTSDNFRTVKKMMEYERDGQLLHKKGYTSGSRTLLRLHRGLDFIRAFLRSVAELKDDDNTGPVCREAYDKTLANFHSFVIRKGARIAMYTLPNKEQLLKKVCGSEEEVKQAMEILPKTLDSTAIVYERIEALYTQYDLHALP</sequence>
<dbReference type="GO" id="GO:0005737">
    <property type="term" value="C:cytoplasm"/>
    <property type="evidence" value="ECO:0007669"/>
    <property type="project" value="InterPro"/>
</dbReference>
<dbReference type="InterPro" id="IPR004841">
    <property type="entry name" value="AA-permease/SLC12A_dom"/>
</dbReference>
<feature type="transmembrane region" description="Helical" evidence="9">
    <location>
        <begin position="148"/>
        <end position="171"/>
    </location>
</feature>
<comment type="similarity">
    <text evidence="3">Belongs to the SLC12A transporter family.</text>
</comment>
<feature type="transmembrane region" description="Helical" evidence="9">
    <location>
        <begin position="219"/>
        <end position="239"/>
    </location>
</feature>
<feature type="domain" description="Amino acid permease/ SLC12A" evidence="10">
    <location>
        <begin position="76"/>
        <end position="564"/>
    </location>
</feature>
<evidence type="ECO:0000256" key="2">
    <source>
        <dbReference type="ARBA" id="ARBA00007148"/>
    </source>
</evidence>
<dbReference type="Pfam" id="PF08718">
    <property type="entry name" value="GLTP"/>
    <property type="match status" value="1"/>
</dbReference>
<feature type="transmembrane region" description="Helical" evidence="9">
    <location>
        <begin position="361"/>
        <end position="386"/>
    </location>
</feature>
<evidence type="ECO:0000259" key="10">
    <source>
        <dbReference type="Pfam" id="PF00324"/>
    </source>
</evidence>
<dbReference type="EMBL" id="JABDTM020027317">
    <property type="protein sequence ID" value="KAH0810717.1"/>
    <property type="molecule type" value="Genomic_DNA"/>
</dbReference>
<dbReference type="InterPro" id="IPR014830">
    <property type="entry name" value="Glycolipid_transfer_prot_dom"/>
</dbReference>
<feature type="transmembrane region" description="Helical" evidence="9">
    <location>
        <begin position="481"/>
        <end position="497"/>
    </location>
</feature>
<dbReference type="InterPro" id="IPR018491">
    <property type="entry name" value="SLC12_C"/>
</dbReference>
<evidence type="ECO:0000256" key="6">
    <source>
        <dbReference type="ARBA" id="ARBA00022692"/>
    </source>
</evidence>
<evidence type="ECO:0000256" key="9">
    <source>
        <dbReference type="SAM" id="Phobius"/>
    </source>
</evidence>
<evidence type="ECO:0000259" key="12">
    <source>
        <dbReference type="Pfam" id="PF08718"/>
    </source>
</evidence>
<dbReference type="GO" id="GO:0120013">
    <property type="term" value="F:lipid transfer activity"/>
    <property type="evidence" value="ECO:0007669"/>
    <property type="project" value="InterPro"/>
</dbReference>
<keyword evidence="7 9" id="KW-1133">Transmembrane helix</keyword>
<dbReference type="FunFam" id="1.10.3520.10:FF:000002">
    <property type="entry name" value="Ceramide-1-phosphate transfer protein"/>
    <property type="match status" value="1"/>
</dbReference>
<protein>
    <recommendedName>
        <fullName evidence="4">Solute carrier family 12 member 9</fullName>
    </recommendedName>
</protein>
<feature type="domain" description="SLC12A transporter C-terminal" evidence="11">
    <location>
        <begin position="575"/>
        <end position="660"/>
    </location>
</feature>
<dbReference type="PANTHER" id="PTHR11827">
    <property type="entry name" value="SOLUTE CARRIER FAMILY 12, CATION COTRANSPORTERS"/>
    <property type="match status" value="1"/>
</dbReference>
<accession>A0A8J6HA98</accession>
<feature type="transmembrane region" description="Helical" evidence="9">
    <location>
        <begin position="450"/>
        <end position="469"/>
    </location>
</feature>
<feature type="transmembrane region" description="Helical" evidence="9">
    <location>
        <begin position="291"/>
        <end position="310"/>
    </location>
</feature>
<reference evidence="13" key="2">
    <citation type="submission" date="2021-08" db="EMBL/GenBank/DDBJ databases">
        <authorList>
            <person name="Eriksson T."/>
        </authorList>
    </citation>
    <scope>NUCLEOTIDE SEQUENCE</scope>
    <source>
        <strain evidence="13">Stoneville</strain>
        <tissue evidence="13">Whole head</tissue>
    </source>
</reference>
<dbReference type="GO" id="GO:0016020">
    <property type="term" value="C:membrane"/>
    <property type="evidence" value="ECO:0007669"/>
    <property type="project" value="UniProtKB-SubCell"/>
</dbReference>
<proteinExistence type="inferred from homology"/>
<feature type="transmembrane region" description="Helical" evidence="9">
    <location>
        <begin position="65"/>
        <end position="86"/>
    </location>
</feature>